<dbReference type="EMBL" id="CP117812">
    <property type="protein sequence ID" value="WDE98811.1"/>
    <property type="molecule type" value="Genomic_DNA"/>
</dbReference>
<dbReference type="Proteomes" id="UP001214250">
    <property type="component" value="Chromosome 2"/>
</dbReference>
<evidence type="ECO:0000313" key="3">
    <source>
        <dbReference type="Proteomes" id="UP001214250"/>
    </source>
</evidence>
<gene>
    <name evidence="2" type="ORF">PQO03_13305</name>
</gene>
<protein>
    <recommendedName>
        <fullName evidence="4">CBM-cenC domain-containing protein</fullName>
    </recommendedName>
</protein>
<keyword evidence="1" id="KW-0732">Signal</keyword>
<proteinExistence type="predicted"/>
<name>A0ABY7VX29_9BACT</name>
<reference evidence="2 3" key="1">
    <citation type="submission" date="2023-02" db="EMBL/GenBank/DDBJ databases">
        <title>Genome sequence of Lentisphaera profundi SAORIC-696.</title>
        <authorList>
            <person name="Kim e."/>
            <person name="Cho J.-C."/>
            <person name="Choi A."/>
            <person name="Kang I."/>
        </authorList>
    </citation>
    <scope>NUCLEOTIDE SEQUENCE [LARGE SCALE GENOMIC DNA]</scope>
    <source>
        <strain evidence="2 3">SAORIC-696</strain>
    </source>
</reference>
<dbReference type="Gene3D" id="2.60.120.260">
    <property type="entry name" value="Galactose-binding domain-like"/>
    <property type="match status" value="1"/>
</dbReference>
<feature type="signal peptide" evidence="1">
    <location>
        <begin position="1"/>
        <end position="18"/>
    </location>
</feature>
<sequence length="195" mass="22445">MIVRSLLLLFFITASAFAQREILEDPSFKKDDKYWYLRKGNEYNKLKAEFKKEVFSLDISHTSEVYYLSLLTPASLKAGKTYKLTMEFKGEGEGTIKVNYRNHNNVFKKKKNSKNNKYSNLGLAQILKPSSDWQKATLYFESIKNPVSDFEEYIIIMMGEFQGKINLRKLSLKEATDAPKPLGKVGKTTSVENVD</sequence>
<accession>A0ABY7VX29</accession>
<evidence type="ECO:0000256" key="1">
    <source>
        <dbReference type="SAM" id="SignalP"/>
    </source>
</evidence>
<evidence type="ECO:0000313" key="2">
    <source>
        <dbReference type="EMBL" id="WDE98811.1"/>
    </source>
</evidence>
<organism evidence="2 3">
    <name type="scientific">Lentisphaera profundi</name>
    <dbReference type="NCBI Taxonomy" id="1658616"/>
    <lineage>
        <taxon>Bacteria</taxon>
        <taxon>Pseudomonadati</taxon>
        <taxon>Lentisphaerota</taxon>
        <taxon>Lentisphaeria</taxon>
        <taxon>Lentisphaerales</taxon>
        <taxon>Lentisphaeraceae</taxon>
        <taxon>Lentisphaera</taxon>
    </lineage>
</organism>
<dbReference type="RefSeq" id="WP_274153680.1">
    <property type="nucleotide sequence ID" value="NZ_CP117812.1"/>
</dbReference>
<keyword evidence="3" id="KW-1185">Reference proteome</keyword>
<evidence type="ECO:0008006" key="4">
    <source>
        <dbReference type="Google" id="ProtNLM"/>
    </source>
</evidence>
<feature type="chain" id="PRO_5046055094" description="CBM-cenC domain-containing protein" evidence="1">
    <location>
        <begin position="19"/>
        <end position="195"/>
    </location>
</feature>